<organism evidence="8 9">
    <name type="scientific">Anaeromicrobium sediminis</name>
    <dbReference type="NCBI Taxonomy" id="1478221"/>
    <lineage>
        <taxon>Bacteria</taxon>
        <taxon>Bacillati</taxon>
        <taxon>Bacillota</taxon>
        <taxon>Clostridia</taxon>
        <taxon>Peptostreptococcales</taxon>
        <taxon>Thermotaleaceae</taxon>
        <taxon>Anaeromicrobium</taxon>
    </lineage>
</organism>
<comment type="cofactor">
    <cofactor evidence="1 6">
        <name>pyridoxal 5'-phosphate</name>
        <dbReference type="ChEBI" id="CHEBI:597326"/>
    </cofactor>
</comment>
<keyword evidence="4 6" id="KW-0808">Transferase</keyword>
<reference evidence="8 9" key="1">
    <citation type="submission" date="2017-06" db="EMBL/GenBank/DDBJ databases">
        <title>Draft genome sequence of anaerobic fermentative bacterium Anaeromicrobium sediminis DY2726D isolated from West Pacific Ocean sediments.</title>
        <authorList>
            <person name="Zeng X."/>
        </authorList>
    </citation>
    <scope>NUCLEOTIDE SEQUENCE [LARGE SCALE GENOMIC DNA]</scope>
    <source>
        <strain evidence="8 9">DY2726D</strain>
    </source>
</reference>
<evidence type="ECO:0000259" key="7">
    <source>
        <dbReference type="Pfam" id="PF00155"/>
    </source>
</evidence>
<evidence type="ECO:0000256" key="4">
    <source>
        <dbReference type="ARBA" id="ARBA00022679"/>
    </source>
</evidence>
<dbReference type="InterPro" id="IPR015422">
    <property type="entry name" value="PyrdxlP-dep_Trfase_small"/>
</dbReference>
<keyword evidence="5" id="KW-0663">Pyridoxal phosphate</keyword>
<dbReference type="EC" id="2.6.1.-" evidence="6"/>
<feature type="domain" description="Aminotransferase class I/classII large" evidence="7">
    <location>
        <begin position="30"/>
        <end position="385"/>
    </location>
</feature>
<evidence type="ECO:0000256" key="3">
    <source>
        <dbReference type="ARBA" id="ARBA00022576"/>
    </source>
</evidence>
<dbReference type="Pfam" id="PF00155">
    <property type="entry name" value="Aminotran_1_2"/>
    <property type="match status" value="1"/>
</dbReference>
<comment type="caution">
    <text evidence="8">The sequence shown here is derived from an EMBL/GenBank/DDBJ whole genome shotgun (WGS) entry which is preliminary data.</text>
</comment>
<dbReference type="InterPro" id="IPR015424">
    <property type="entry name" value="PyrdxlP-dep_Trfase"/>
</dbReference>
<evidence type="ECO:0000256" key="6">
    <source>
        <dbReference type="RuleBase" id="RU000481"/>
    </source>
</evidence>
<evidence type="ECO:0000256" key="2">
    <source>
        <dbReference type="ARBA" id="ARBA00007441"/>
    </source>
</evidence>
<dbReference type="Gene3D" id="3.40.640.10">
    <property type="entry name" value="Type I PLP-dependent aspartate aminotransferase-like (Major domain)"/>
    <property type="match status" value="1"/>
</dbReference>
<dbReference type="PRINTS" id="PR00753">
    <property type="entry name" value="ACCSYNTHASE"/>
</dbReference>
<name>A0A267M795_9FIRM</name>
<dbReference type="PANTHER" id="PTHR46383">
    <property type="entry name" value="ASPARTATE AMINOTRANSFERASE"/>
    <property type="match status" value="1"/>
</dbReference>
<evidence type="ECO:0000256" key="1">
    <source>
        <dbReference type="ARBA" id="ARBA00001933"/>
    </source>
</evidence>
<evidence type="ECO:0000313" key="9">
    <source>
        <dbReference type="Proteomes" id="UP000216024"/>
    </source>
</evidence>
<evidence type="ECO:0000256" key="5">
    <source>
        <dbReference type="ARBA" id="ARBA00022898"/>
    </source>
</evidence>
<dbReference type="InterPro" id="IPR015421">
    <property type="entry name" value="PyrdxlP-dep_Trfase_major"/>
</dbReference>
<proteinExistence type="inferred from homology"/>
<dbReference type="GO" id="GO:0006520">
    <property type="term" value="P:amino acid metabolic process"/>
    <property type="evidence" value="ECO:0007669"/>
    <property type="project" value="InterPro"/>
</dbReference>
<keyword evidence="3 6" id="KW-0032">Aminotransferase</keyword>
<protein>
    <recommendedName>
        <fullName evidence="6">Aminotransferase</fullName>
        <ecNumber evidence="6">2.6.1.-</ecNumber>
    </recommendedName>
</protein>
<comment type="similarity">
    <text evidence="2 6">Belongs to the class-I pyridoxal-phosphate-dependent aminotransferase family.</text>
</comment>
<dbReference type="InterPro" id="IPR004839">
    <property type="entry name" value="Aminotransferase_I/II_large"/>
</dbReference>
<dbReference type="OrthoDB" id="9802328at2"/>
<accession>A0A267M795</accession>
<dbReference type="InterPro" id="IPR004838">
    <property type="entry name" value="NHTrfase_class1_PyrdxlP-BS"/>
</dbReference>
<gene>
    <name evidence="8" type="ORF">CCE28_21765</name>
</gene>
<dbReference type="Proteomes" id="UP000216024">
    <property type="component" value="Unassembled WGS sequence"/>
</dbReference>
<dbReference type="SUPFAM" id="SSF53383">
    <property type="entry name" value="PLP-dependent transferases"/>
    <property type="match status" value="1"/>
</dbReference>
<sequence>MLSKKAQNITPSLTLGISTKVRELVKEGLDIINFSIGEPDFHTPTKAKEAGIKSIEENHTRYGPASGLVELRQAICNKLQKENHISYNVDEIVVSSGAKHAITNTLMALIDPGDEVIIPKPYWVSYPEMVKLTGGTPIFPTTKKENEFKLTVEDLEKYVTSKTKLLFITNPSNPSGAVYTKEELESIVNYCIEKNIFILADEIYERICYVDNFTSIASLSEKAKEITITINGLSKSVGMTGWRLGYTACNKTLAKAIGALQGHLVSHPSAVSQHAGISALTQCDEDIKLMVDTYKKRRDVAIELIDSIDGLSYVNPEGAFYIFINMSSLKDKISYGDHFSIALADRLLDEGKVAVVPGAAFGMDDYIRISYACSTEVLLEGLERIKNFIEEL</sequence>
<dbReference type="CDD" id="cd00609">
    <property type="entry name" value="AAT_like"/>
    <property type="match status" value="1"/>
</dbReference>
<dbReference type="Gene3D" id="3.90.1150.10">
    <property type="entry name" value="Aspartate Aminotransferase, domain 1"/>
    <property type="match status" value="1"/>
</dbReference>
<dbReference type="FunFam" id="3.40.640.10:FF:000033">
    <property type="entry name" value="Aspartate aminotransferase"/>
    <property type="match status" value="1"/>
</dbReference>
<dbReference type="GO" id="GO:0008483">
    <property type="term" value="F:transaminase activity"/>
    <property type="evidence" value="ECO:0007669"/>
    <property type="project" value="UniProtKB-KW"/>
</dbReference>
<dbReference type="AlphaFoldDB" id="A0A267M795"/>
<dbReference type="RefSeq" id="WP_095136339.1">
    <property type="nucleotide sequence ID" value="NZ_NIBG01000055.1"/>
</dbReference>
<dbReference type="EMBL" id="NIBG01000055">
    <property type="protein sequence ID" value="PAB55347.1"/>
    <property type="molecule type" value="Genomic_DNA"/>
</dbReference>
<dbReference type="InterPro" id="IPR050596">
    <property type="entry name" value="AspAT/PAT-like"/>
</dbReference>
<dbReference type="PROSITE" id="PS00105">
    <property type="entry name" value="AA_TRANSFER_CLASS_1"/>
    <property type="match status" value="1"/>
</dbReference>
<dbReference type="PANTHER" id="PTHR46383:SF1">
    <property type="entry name" value="ASPARTATE AMINOTRANSFERASE"/>
    <property type="match status" value="1"/>
</dbReference>
<keyword evidence="9" id="KW-1185">Reference proteome</keyword>
<evidence type="ECO:0000313" key="8">
    <source>
        <dbReference type="EMBL" id="PAB55347.1"/>
    </source>
</evidence>
<dbReference type="GO" id="GO:0030170">
    <property type="term" value="F:pyridoxal phosphate binding"/>
    <property type="evidence" value="ECO:0007669"/>
    <property type="project" value="InterPro"/>
</dbReference>